<keyword evidence="3" id="KW-1185">Reference proteome</keyword>
<comment type="caution">
    <text evidence="2">The sequence shown here is derived from an EMBL/GenBank/DDBJ whole genome shotgun (WGS) entry which is preliminary data.</text>
</comment>
<dbReference type="EMBL" id="JACAZF010000001">
    <property type="protein sequence ID" value="KAF7316428.1"/>
    <property type="molecule type" value="Genomic_DNA"/>
</dbReference>
<evidence type="ECO:0000313" key="3">
    <source>
        <dbReference type="Proteomes" id="UP000636479"/>
    </source>
</evidence>
<dbReference type="AlphaFoldDB" id="A0A8H6WIS4"/>
<dbReference type="Proteomes" id="UP000636479">
    <property type="component" value="Unassembled WGS sequence"/>
</dbReference>
<reference evidence="2" key="1">
    <citation type="submission" date="2020-05" db="EMBL/GenBank/DDBJ databases">
        <title>Mycena genomes resolve the evolution of fungal bioluminescence.</title>
        <authorList>
            <person name="Tsai I.J."/>
        </authorList>
    </citation>
    <scope>NUCLEOTIDE SEQUENCE</scope>
    <source>
        <strain evidence="2">171206Taipei</strain>
    </source>
</reference>
<dbReference type="PANTHER" id="PTHR34825">
    <property type="entry name" value="CONSERVED PROTEIN, WITH A WEAK D-GALACTARATE DEHYDRATASE/ALTRONATE HYDROLASE DOMAIN"/>
    <property type="match status" value="1"/>
</dbReference>
<evidence type="ECO:0000259" key="1">
    <source>
        <dbReference type="Pfam" id="PF09820"/>
    </source>
</evidence>
<proteinExistence type="predicted"/>
<feature type="domain" description="AAA-ATPase-like" evidence="1">
    <location>
        <begin position="263"/>
        <end position="421"/>
    </location>
</feature>
<accession>A0A8H6WIS4</accession>
<dbReference type="GeneID" id="59341057"/>
<sequence length="889" mass="100199">MVPERARQIRLPLVGRSLYNHRQLPPHQRLEIIRPPNAVEELPANTLLWDSLRSMQNIRNNRNSPVLPSSSEQSFHIELQPSLQVVQLPVLPNGTHSPSTVAEVTELSSNISSRMCSLASSEAPNSPPPPQPMHYHRVNLSSLLSSPPSRNRAALRVATQPVYHYSLGKPAVTVPKDVARQAQEEYKQFSARLSRLGGVLPIHHALLAGATLSSSIEITRAASIPYKRFWSECADSDSNSDDESSVNGAHRVRRRKLPRYWDTFSDLTERNAARAFVDKTELLPHLPDSFAYLLLRPPRFEKTTFLSMLTQFYGVAEQTEHSKFFTQLEAVAHVNHNQHLCLSFNFTSLDKTDSLAISSSISSRVDMSLQRFVWNYSAQLNIAKGHQLSNDTGEMFQEVLTRVHSSGLPLLVIVDDLDAPFFKPPPPKPRVINEFGNLAYNGFEFRNVVPPSSHEVSRAMDIHLWEPLIANRRTIQKLVLSGCTLVQHSLIHRLGLTIPPQLVSACGFTTGEAQLFAESLLEDLEQGDIDDMQASCGRYSFSDSPSEPLLHPQKVISWVQRFSRPDNEDDSKDKCFELLSSILKMLPSESDASGGLSLVDVMSLVAAGHVVPSPQTAYFVGDDTIRPTWQAFIGAGALERDSQHPQTLRLSNCPGVIPVLHSYLDDAVTERYDPTRRLFFYWEDICSHKPNMLLRLLQRMMRDLGKRCLLHNSELNLHGVFELLWRNAVDLQSEEDRPEKPFVYHPYTATPTITEIPAFGGQETVSVELVTLTLAGLWRGANPKNDHREPTRDELQKLFDIVQDEDEKTLLARQYTVWYSTPNAMETNSVESFMRKEPSHVQLVAIGGSHVLYRGPREQHEPNDACVNCGHCEEKPLDLPDEIMFGKWE</sequence>
<dbReference type="PANTHER" id="PTHR34825:SF1">
    <property type="entry name" value="AAA-ATPASE-LIKE DOMAIN-CONTAINING PROTEIN"/>
    <property type="match status" value="1"/>
</dbReference>
<dbReference type="InterPro" id="IPR018631">
    <property type="entry name" value="AAA-ATPase-like_dom"/>
</dbReference>
<organism evidence="2 3">
    <name type="scientific">Mycena indigotica</name>
    <dbReference type="NCBI Taxonomy" id="2126181"/>
    <lineage>
        <taxon>Eukaryota</taxon>
        <taxon>Fungi</taxon>
        <taxon>Dikarya</taxon>
        <taxon>Basidiomycota</taxon>
        <taxon>Agaricomycotina</taxon>
        <taxon>Agaricomycetes</taxon>
        <taxon>Agaricomycetidae</taxon>
        <taxon>Agaricales</taxon>
        <taxon>Marasmiineae</taxon>
        <taxon>Mycenaceae</taxon>
        <taxon>Mycena</taxon>
    </lineage>
</organism>
<dbReference type="OrthoDB" id="5380555at2759"/>
<dbReference type="RefSeq" id="XP_037226451.1">
    <property type="nucleotide sequence ID" value="XM_037358541.1"/>
</dbReference>
<dbReference type="Pfam" id="PF09820">
    <property type="entry name" value="AAA-ATPase_like"/>
    <property type="match status" value="1"/>
</dbReference>
<protein>
    <recommendedName>
        <fullName evidence="1">AAA-ATPase-like domain-containing protein</fullName>
    </recommendedName>
</protein>
<evidence type="ECO:0000313" key="2">
    <source>
        <dbReference type="EMBL" id="KAF7316428.1"/>
    </source>
</evidence>
<name>A0A8H6WIS4_9AGAR</name>
<gene>
    <name evidence="2" type="ORF">MIND_00161800</name>
</gene>